<evidence type="ECO:0000256" key="8">
    <source>
        <dbReference type="ARBA" id="ARBA00023136"/>
    </source>
</evidence>
<protein>
    <submittedName>
        <fullName evidence="11">Histidine kinase</fullName>
    </submittedName>
</protein>
<evidence type="ECO:0000256" key="9">
    <source>
        <dbReference type="SAM" id="Phobius"/>
    </source>
</evidence>
<keyword evidence="7 9" id="KW-1133">Transmembrane helix</keyword>
<dbReference type="InterPro" id="IPR050640">
    <property type="entry name" value="Bact_2-comp_sensor_kinase"/>
</dbReference>
<proteinExistence type="predicted"/>
<dbReference type="HOGENOM" id="CLU_020473_6_1_9"/>
<comment type="subcellular location">
    <subcellularLocation>
        <location evidence="1">Cell membrane</location>
        <topology evidence="1">Multi-pass membrane protein</topology>
    </subcellularLocation>
</comment>
<keyword evidence="5 9" id="KW-0812">Transmembrane</keyword>
<keyword evidence="6 11" id="KW-0418">Kinase</keyword>
<dbReference type="EMBL" id="CP009285">
    <property type="protein sequence ID" value="AIQ58284.1"/>
    <property type="molecule type" value="Genomic_DNA"/>
</dbReference>
<dbReference type="AlphaFoldDB" id="A0A089MP53"/>
<sequence length="575" mass="65542">MKLRRKILFAIILLVFIPVIAMGIVTYVNFSNAMEKKSSNFYWISLLETDRKLKFALSEISSITNSAITQPAIQQSLKQQNFVLTYDRKQEINNLLINHPMVTSFSLYGKDRLLYQYNAPMSFADMHKQVWFGAMESAEGRPVWSGPGENGSASAGKPVLVQARVIKDYYSLEDIGYLVVYVKPDLLDQIFWEAATLKEGDILLVNKQGNIVFNKSGEYIGQRTDFPFLQENYTQEQDYYIDNYQGERSLITFLPSHNTDWYLAAITPMNLISSESVSIRNIAIILGMVSLLSAFLFDRYFIRRLVRSINSAVNGMKRVKQGIFMPITVPLRANDESDSLIDGFNRMSSQINELIEQVQTEQGRKKEAEMQALMAQINPHFIYNSLESINSMAVLAGNRDISKMVISLGRLLRISISQNQELIPLQMEFEHVRHYLDIQKFRFEEKFSYELDLPDSLKMVMTQKLIVQPIVENALYHAIEQMEEHGTITVKAQENGKDIIIIVKDNGPGFDLAVLMSQWNKERANPKKYSDSGVGLKNVHERLNIRFGNPYGILVCSSPGFGSAVCIRIPKIQPS</sequence>
<dbReference type="InterPro" id="IPR036890">
    <property type="entry name" value="HATPase_C_sf"/>
</dbReference>
<feature type="transmembrane region" description="Helical" evidence="9">
    <location>
        <begin position="7"/>
        <end position="30"/>
    </location>
</feature>
<dbReference type="RefSeq" id="WP_042213054.1">
    <property type="nucleotide sequence ID" value="NZ_CP009285.1"/>
</dbReference>
<dbReference type="InterPro" id="IPR010559">
    <property type="entry name" value="Sig_transdc_His_kin_internal"/>
</dbReference>
<dbReference type="InterPro" id="IPR033479">
    <property type="entry name" value="dCache_1"/>
</dbReference>
<evidence type="ECO:0000256" key="5">
    <source>
        <dbReference type="ARBA" id="ARBA00022692"/>
    </source>
</evidence>
<evidence type="ECO:0000256" key="6">
    <source>
        <dbReference type="ARBA" id="ARBA00022777"/>
    </source>
</evidence>
<dbReference type="InterPro" id="IPR003660">
    <property type="entry name" value="HAMP_dom"/>
</dbReference>
<evidence type="ECO:0000259" key="10">
    <source>
        <dbReference type="PROSITE" id="PS50885"/>
    </source>
</evidence>
<dbReference type="Pfam" id="PF02518">
    <property type="entry name" value="HATPase_c"/>
    <property type="match status" value="1"/>
</dbReference>
<gene>
    <name evidence="11" type="ORF">PBOR_16080</name>
</gene>
<keyword evidence="8 9" id="KW-0472">Membrane</keyword>
<evidence type="ECO:0000256" key="3">
    <source>
        <dbReference type="ARBA" id="ARBA00022553"/>
    </source>
</evidence>
<evidence type="ECO:0000313" key="12">
    <source>
        <dbReference type="Proteomes" id="UP000029518"/>
    </source>
</evidence>
<keyword evidence="2" id="KW-1003">Cell membrane</keyword>
<dbReference type="GO" id="GO:0000155">
    <property type="term" value="F:phosphorelay sensor kinase activity"/>
    <property type="evidence" value="ECO:0007669"/>
    <property type="project" value="InterPro"/>
</dbReference>
<accession>A0A089MP53</accession>
<dbReference type="SUPFAM" id="SSF55874">
    <property type="entry name" value="ATPase domain of HSP90 chaperone/DNA topoisomerase II/histidine kinase"/>
    <property type="match status" value="1"/>
</dbReference>
<dbReference type="Proteomes" id="UP000029518">
    <property type="component" value="Chromosome"/>
</dbReference>
<organism evidence="11 12">
    <name type="scientific">Paenibacillus borealis</name>
    <dbReference type="NCBI Taxonomy" id="160799"/>
    <lineage>
        <taxon>Bacteria</taxon>
        <taxon>Bacillati</taxon>
        <taxon>Bacillota</taxon>
        <taxon>Bacilli</taxon>
        <taxon>Bacillales</taxon>
        <taxon>Paenibacillaceae</taxon>
        <taxon>Paenibacillus</taxon>
    </lineage>
</organism>
<dbReference type="PANTHER" id="PTHR34220">
    <property type="entry name" value="SENSOR HISTIDINE KINASE YPDA"/>
    <property type="match status" value="1"/>
</dbReference>
<keyword evidence="12" id="KW-1185">Reference proteome</keyword>
<dbReference type="Pfam" id="PF06580">
    <property type="entry name" value="His_kinase"/>
    <property type="match status" value="1"/>
</dbReference>
<feature type="domain" description="HAMP" evidence="10">
    <location>
        <begin position="303"/>
        <end position="356"/>
    </location>
</feature>
<keyword evidence="3" id="KW-0597">Phosphoprotein</keyword>
<evidence type="ECO:0000256" key="1">
    <source>
        <dbReference type="ARBA" id="ARBA00004651"/>
    </source>
</evidence>
<evidence type="ECO:0000313" key="11">
    <source>
        <dbReference type="EMBL" id="AIQ58284.1"/>
    </source>
</evidence>
<dbReference type="PROSITE" id="PS50885">
    <property type="entry name" value="HAMP"/>
    <property type="match status" value="1"/>
</dbReference>
<dbReference type="InterPro" id="IPR003594">
    <property type="entry name" value="HATPase_dom"/>
</dbReference>
<dbReference type="OrthoDB" id="9776552at2"/>
<evidence type="ECO:0000256" key="4">
    <source>
        <dbReference type="ARBA" id="ARBA00022679"/>
    </source>
</evidence>
<evidence type="ECO:0000256" key="7">
    <source>
        <dbReference type="ARBA" id="ARBA00022989"/>
    </source>
</evidence>
<dbReference type="Gene3D" id="6.10.340.10">
    <property type="match status" value="1"/>
</dbReference>
<keyword evidence="4" id="KW-0808">Transferase</keyword>
<evidence type="ECO:0000256" key="2">
    <source>
        <dbReference type="ARBA" id="ARBA00022475"/>
    </source>
</evidence>
<dbReference type="Gene3D" id="3.30.565.10">
    <property type="entry name" value="Histidine kinase-like ATPase, C-terminal domain"/>
    <property type="match status" value="1"/>
</dbReference>
<name>A0A089MP53_PAEBO</name>
<dbReference type="PANTHER" id="PTHR34220:SF7">
    <property type="entry name" value="SENSOR HISTIDINE KINASE YPDA"/>
    <property type="match status" value="1"/>
</dbReference>
<dbReference type="Gene3D" id="3.30.450.20">
    <property type="entry name" value="PAS domain"/>
    <property type="match status" value="2"/>
</dbReference>
<dbReference type="Pfam" id="PF02743">
    <property type="entry name" value="dCache_1"/>
    <property type="match status" value="1"/>
</dbReference>
<reference evidence="11" key="1">
    <citation type="submission" date="2014-08" db="EMBL/GenBank/DDBJ databases">
        <title>Comparative genomics of the Paenibacillus odorifer group.</title>
        <authorList>
            <person name="den Bakker H.C."/>
            <person name="Tsai Y.-C.Y.-C."/>
            <person name="Martin N."/>
            <person name="Korlach J."/>
            <person name="Wiedmann M."/>
        </authorList>
    </citation>
    <scope>NUCLEOTIDE SEQUENCE [LARGE SCALE GENOMIC DNA]</scope>
    <source>
        <strain evidence="11">DSM 13188</strain>
    </source>
</reference>
<dbReference type="GO" id="GO:0005886">
    <property type="term" value="C:plasma membrane"/>
    <property type="evidence" value="ECO:0007669"/>
    <property type="project" value="UniProtKB-SubCell"/>
</dbReference>
<dbReference type="KEGG" id="pbd:PBOR_16080"/>